<feature type="domain" description="Inhibitor I9" evidence="3">
    <location>
        <begin position="32"/>
        <end position="117"/>
    </location>
</feature>
<evidence type="ECO:0008006" key="7">
    <source>
        <dbReference type="Google" id="ProtNLM"/>
    </source>
</evidence>
<dbReference type="Gene3D" id="3.30.70.80">
    <property type="entry name" value="Peptidase S8 propeptide/proteinase inhibitor I9"/>
    <property type="match status" value="1"/>
</dbReference>
<reference evidence="5 6" key="1">
    <citation type="submission" date="2019-07" db="EMBL/GenBank/DDBJ databases">
        <title>De Novo Assembly of kiwifruit Actinidia rufa.</title>
        <authorList>
            <person name="Sugita-Konishi S."/>
            <person name="Sato K."/>
            <person name="Mori E."/>
            <person name="Abe Y."/>
            <person name="Kisaki G."/>
            <person name="Hamano K."/>
            <person name="Suezawa K."/>
            <person name="Otani M."/>
            <person name="Fukuda T."/>
            <person name="Manabe T."/>
            <person name="Gomi K."/>
            <person name="Tabuchi M."/>
            <person name="Akimitsu K."/>
            <person name="Kataoka I."/>
        </authorList>
    </citation>
    <scope>NUCLEOTIDE SEQUENCE [LARGE SCALE GENOMIC DNA]</scope>
    <source>
        <strain evidence="6">cv. Fuchu</strain>
    </source>
</reference>
<dbReference type="AlphaFoldDB" id="A0A7J0FH49"/>
<dbReference type="Pfam" id="PF17766">
    <property type="entry name" value="fn3_6"/>
    <property type="match status" value="1"/>
</dbReference>
<feature type="domain" description="Subtilisin-like protease fibronectin type-III" evidence="4">
    <location>
        <begin position="376"/>
        <end position="442"/>
    </location>
</feature>
<evidence type="ECO:0000259" key="4">
    <source>
        <dbReference type="Pfam" id="PF17766"/>
    </source>
</evidence>
<comment type="caution">
    <text evidence="5">The sequence shown here is derived from an EMBL/GenBank/DDBJ whole genome shotgun (WGS) entry which is preliminary data.</text>
</comment>
<evidence type="ECO:0000313" key="5">
    <source>
        <dbReference type="EMBL" id="GFY98024.1"/>
    </source>
</evidence>
<dbReference type="InterPro" id="IPR045051">
    <property type="entry name" value="SBT"/>
</dbReference>
<name>A0A7J0FH49_9ERIC</name>
<dbReference type="PANTHER" id="PTHR10795">
    <property type="entry name" value="PROPROTEIN CONVERTASE SUBTILISIN/KEXIN"/>
    <property type="match status" value="1"/>
</dbReference>
<proteinExistence type="inferred from homology"/>
<dbReference type="Proteomes" id="UP000585474">
    <property type="component" value="Unassembled WGS sequence"/>
</dbReference>
<dbReference type="Pfam" id="PF05922">
    <property type="entry name" value="Inhibitor_I9"/>
    <property type="match status" value="1"/>
</dbReference>
<comment type="similarity">
    <text evidence="1">Belongs to the peptidase S8 family.</text>
</comment>
<dbReference type="InterPro" id="IPR041469">
    <property type="entry name" value="Subtilisin-like_FN3"/>
</dbReference>
<evidence type="ECO:0000256" key="2">
    <source>
        <dbReference type="ARBA" id="ARBA00022729"/>
    </source>
</evidence>
<protein>
    <recommendedName>
        <fullName evidence="7">Subtilase family protein</fullName>
    </recommendedName>
</protein>
<dbReference type="Gene3D" id="2.60.40.2310">
    <property type="match status" value="1"/>
</dbReference>
<accession>A0A7J0FH49</accession>
<dbReference type="GO" id="GO:0004252">
    <property type="term" value="F:serine-type endopeptidase activity"/>
    <property type="evidence" value="ECO:0007669"/>
    <property type="project" value="InterPro"/>
</dbReference>
<dbReference type="EMBL" id="BJWL01000012">
    <property type="protein sequence ID" value="GFY98024.1"/>
    <property type="molecule type" value="Genomic_DNA"/>
</dbReference>
<organism evidence="5 6">
    <name type="scientific">Actinidia rufa</name>
    <dbReference type="NCBI Taxonomy" id="165716"/>
    <lineage>
        <taxon>Eukaryota</taxon>
        <taxon>Viridiplantae</taxon>
        <taxon>Streptophyta</taxon>
        <taxon>Embryophyta</taxon>
        <taxon>Tracheophyta</taxon>
        <taxon>Spermatophyta</taxon>
        <taxon>Magnoliopsida</taxon>
        <taxon>eudicotyledons</taxon>
        <taxon>Gunneridae</taxon>
        <taxon>Pentapetalae</taxon>
        <taxon>asterids</taxon>
        <taxon>Ericales</taxon>
        <taxon>Actinidiaceae</taxon>
        <taxon>Actinidia</taxon>
    </lineage>
</organism>
<dbReference type="Gene3D" id="3.40.50.200">
    <property type="entry name" value="Peptidase S8/S53 domain"/>
    <property type="match status" value="2"/>
</dbReference>
<dbReference type="InterPro" id="IPR010259">
    <property type="entry name" value="S8pro/Inhibitor_I9"/>
</dbReference>
<evidence type="ECO:0000256" key="1">
    <source>
        <dbReference type="ARBA" id="ARBA00011073"/>
    </source>
</evidence>
<evidence type="ECO:0000313" key="6">
    <source>
        <dbReference type="Proteomes" id="UP000585474"/>
    </source>
</evidence>
<evidence type="ECO:0000259" key="3">
    <source>
        <dbReference type="Pfam" id="PF05922"/>
    </source>
</evidence>
<sequence length="448" mass="48599">MGMVLNDGVALLQLALVLSSLYVGLLSAERSTYIVHMDKSLMPKPFTGPHHWYSSAIDSIKSTNPTASIGQKSTAKLLYTYDSALHGFSAVLSEDELEDLKESPGFLSAYGDRQVTVDTTHTTDFLSLDPATGLWPASNYGRDVIIGVVDSGVWPESKSFDDRWMTEAVADGVDVISISMGFDFVPLHEDPIAIASFGAMEKGVFVSTSAGNRAFRRPLHNGIPWVLTVAAGSVDRSFAGTLTLGNGVTIIGWTTFPASGFIKNLPLNYNKTISPCNSTELLSKAPYGILICDDYQTRFTGIDESDILAVITVDTAMPTAMGAGHVDPNRALDPGLIYDATPQDYVNLLCSMNITQNQIMTITRSSSYSCSNPSSDLNYPSFIAFYHEFKEGVLVQKFERTVTNVGPGATKYNVKVKAPKGSVITVSPKTLVFGKMHEKKKLHSHHTL</sequence>
<keyword evidence="2" id="KW-0732">Signal</keyword>
<dbReference type="FunFam" id="3.30.70.80:FF:000003">
    <property type="entry name" value="Subtilisin-like protease SBT1.9"/>
    <property type="match status" value="1"/>
</dbReference>
<dbReference type="InterPro" id="IPR037045">
    <property type="entry name" value="S8pro/Inhibitor_I9_sf"/>
</dbReference>
<dbReference type="OrthoDB" id="2014869at2759"/>
<keyword evidence="6" id="KW-1185">Reference proteome</keyword>
<dbReference type="SUPFAM" id="SSF52743">
    <property type="entry name" value="Subtilisin-like"/>
    <property type="match status" value="1"/>
</dbReference>
<dbReference type="InterPro" id="IPR036852">
    <property type="entry name" value="Peptidase_S8/S53_dom_sf"/>
</dbReference>
<dbReference type="GO" id="GO:0006508">
    <property type="term" value="P:proteolysis"/>
    <property type="evidence" value="ECO:0007669"/>
    <property type="project" value="InterPro"/>
</dbReference>
<gene>
    <name evidence="5" type="ORF">Acr_12g0005650</name>
</gene>